<dbReference type="EMBL" id="CAJNOU010001110">
    <property type="protein sequence ID" value="CAF1153152.1"/>
    <property type="molecule type" value="Genomic_DNA"/>
</dbReference>
<evidence type="ECO:0000256" key="1">
    <source>
        <dbReference type="SAM" id="MobiDB-lite"/>
    </source>
</evidence>
<evidence type="ECO:0000313" key="2">
    <source>
        <dbReference type="EMBL" id="CAF1153152.1"/>
    </source>
</evidence>
<feature type="compositionally biased region" description="Basic residues" evidence="1">
    <location>
        <begin position="141"/>
        <end position="155"/>
    </location>
</feature>
<organism evidence="2 3">
    <name type="scientific">Rotaria sordida</name>
    <dbReference type="NCBI Taxonomy" id="392033"/>
    <lineage>
        <taxon>Eukaryota</taxon>
        <taxon>Metazoa</taxon>
        <taxon>Spiralia</taxon>
        <taxon>Gnathifera</taxon>
        <taxon>Rotifera</taxon>
        <taxon>Eurotatoria</taxon>
        <taxon>Bdelloidea</taxon>
        <taxon>Philodinida</taxon>
        <taxon>Philodinidae</taxon>
        <taxon>Rotaria</taxon>
    </lineage>
</organism>
<dbReference type="Proteomes" id="UP000663889">
    <property type="component" value="Unassembled WGS sequence"/>
</dbReference>
<proteinExistence type="predicted"/>
<gene>
    <name evidence="2" type="ORF">SEV965_LOCUS18563</name>
</gene>
<evidence type="ECO:0000313" key="3">
    <source>
        <dbReference type="Proteomes" id="UP000663889"/>
    </source>
</evidence>
<name>A0A814SUU3_9BILA</name>
<feature type="region of interest" description="Disordered" evidence="1">
    <location>
        <begin position="134"/>
        <end position="155"/>
    </location>
</feature>
<reference evidence="2" key="1">
    <citation type="submission" date="2021-02" db="EMBL/GenBank/DDBJ databases">
        <authorList>
            <person name="Nowell W R."/>
        </authorList>
    </citation>
    <scope>NUCLEOTIDE SEQUENCE</scope>
</reference>
<accession>A0A814SUU3</accession>
<sequence>MPNKDQSTTVINTDEIARKLEVVYESDEITQSFSSNWMPNKDQSTTVINTDEIARKLEVVYGIKSGSIRISTIVIHNGETNADDHRRRRRQLHREKREIPSCAQLESHRSILEVVYGIQSGSIRISTIMIHNGETNADDHRRRRRRQLHREKREM</sequence>
<dbReference type="AlphaFoldDB" id="A0A814SUU3"/>
<protein>
    <submittedName>
        <fullName evidence="2">Uncharacterized protein</fullName>
    </submittedName>
</protein>
<comment type="caution">
    <text evidence="2">The sequence shown here is derived from an EMBL/GenBank/DDBJ whole genome shotgun (WGS) entry which is preliminary data.</text>
</comment>